<protein>
    <submittedName>
        <fullName evidence="8">Xanthine permease XanQ</fullName>
    </submittedName>
</protein>
<evidence type="ECO:0000256" key="2">
    <source>
        <dbReference type="ARBA" id="ARBA00008821"/>
    </source>
</evidence>
<feature type="transmembrane region" description="Helical" evidence="7">
    <location>
        <begin position="221"/>
        <end position="246"/>
    </location>
</feature>
<feature type="transmembrane region" description="Helical" evidence="7">
    <location>
        <begin position="406"/>
        <end position="427"/>
    </location>
</feature>
<feature type="transmembrane region" description="Helical" evidence="7">
    <location>
        <begin position="369"/>
        <end position="394"/>
    </location>
</feature>
<keyword evidence="5 7" id="KW-1133">Transmembrane helix</keyword>
<dbReference type="NCBIfam" id="NF037981">
    <property type="entry name" value="NCS2_1"/>
    <property type="match status" value="1"/>
</dbReference>
<keyword evidence="6 7" id="KW-0472">Membrane</keyword>
<dbReference type="InterPro" id="IPR006043">
    <property type="entry name" value="NCS2"/>
</dbReference>
<feature type="transmembrane region" description="Helical" evidence="7">
    <location>
        <begin position="63"/>
        <end position="83"/>
    </location>
</feature>
<feature type="transmembrane region" description="Helical" evidence="7">
    <location>
        <begin position="195"/>
        <end position="214"/>
    </location>
</feature>
<organism evidence="8 9">
    <name type="scientific">[Ruminococcus] torques</name>
    <dbReference type="NCBI Taxonomy" id="33039"/>
    <lineage>
        <taxon>Bacteria</taxon>
        <taxon>Bacillati</taxon>
        <taxon>Bacillota</taxon>
        <taxon>Clostridia</taxon>
        <taxon>Lachnospirales</taxon>
        <taxon>Lachnospiraceae</taxon>
        <taxon>Mediterraneibacter</taxon>
    </lineage>
</organism>
<proteinExistence type="inferred from homology"/>
<dbReference type="AlphaFoldDB" id="A0A173VW75"/>
<dbReference type="OrthoDB" id="9805749at2"/>
<name>A0A173VW75_9FIRM</name>
<dbReference type="GO" id="GO:0005886">
    <property type="term" value="C:plasma membrane"/>
    <property type="evidence" value="ECO:0007669"/>
    <property type="project" value="TreeGrafter"/>
</dbReference>
<evidence type="ECO:0000256" key="4">
    <source>
        <dbReference type="ARBA" id="ARBA00022692"/>
    </source>
</evidence>
<evidence type="ECO:0000256" key="7">
    <source>
        <dbReference type="SAM" id="Phobius"/>
    </source>
</evidence>
<evidence type="ECO:0000256" key="5">
    <source>
        <dbReference type="ARBA" id="ARBA00022989"/>
    </source>
</evidence>
<feature type="transmembrane region" description="Helical" evidence="7">
    <location>
        <begin position="120"/>
        <end position="138"/>
    </location>
</feature>
<dbReference type="EMBL" id="CZBX01000005">
    <property type="protein sequence ID" value="CUQ85870.1"/>
    <property type="molecule type" value="Genomic_DNA"/>
</dbReference>
<dbReference type="InterPro" id="IPR006042">
    <property type="entry name" value="Xan_ur_permease"/>
</dbReference>
<dbReference type="NCBIfam" id="TIGR00801">
    <property type="entry name" value="ncs2"/>
    <property type="match status" value="1"/>
</dbReference>
<feature type="transmembrane region" description="Helical" evidence="7">
    <location>
        <begin position="28"/>
        <end position="51"/>
    </location>
</feature>
<feature type="transmembrane region" description="Helical" evidence="7">
    <location>
        <begin position="258"/>
        <end position="278"/>
    </location>
</feature>
<feature type="transmembrane region" description="Helical" evidence="7">
    <location>
        <begin position="346"/>
        <end position="363"/>
    </location>
</feature>
<sequence>MKEKKSEAPRRGNEELFKWDGNPTFGQILPLAAQHVLAAVVGCVTPAILVANAANNAGGNVNMGLLIQMSLVFAALSTFLQLYGNKIHLGSGLPVIIGVSFAYVPTMTAIAAQAQDVNTIFGAMIVGGIVAIIVGLTIKQIRKVFPPLVIGTVIFAIGLSLYKTAINYMAGNSANTYEVIVEQRGQTAALVYGSWQNWLVSLVTLAIVIGLNHYGKGLFKLASILIGLVCGYVLALCFGMVDFSALSNAGWFQLPQPFAFGVKFDISAIIPLAILFLVNSIQAMGDFSATTSGGMDRLPTDQELNGGIIGYGISNIVSACFGCPPTATYSQNVGIVGSTKVVARKVFSLSAFILLIAGLIPKFSALLRTIPQCVLGGAVASVFAGIAMTGIKLLVSEGMSTRNTTVAGLSIAIGMGVSLSNGCLNQMTSTIYDGLGMTMGLENFQSIINNTFASSPVVLATIFAVILNLVLPKDLKPEAK</sequence>
<evidence type="ECO:0000313" key="9">
    <source>
        <dbReference type="Proteomes" id="UP000078383"/>
    </source>
</evidence>
<comment type="subcellular location">
    <subcellularLocation>
        <location evidence="1">Membrane</location>
        <topology evidence="1">Multi-pass membrane protein</topology>
    </subcellularLocation>
</comment>
<dbReference type="Proteomes" id="UP000078383">
    <property type="component" value="Unassembled WGS sequence"/>
</dbReference>
<feature type="transmembrane region" description="Helical" evidence="7">
    <location>
        <begin position="145"/>
        <end position="162"/>
    </location>
</feature>
<gene>
    <name evidence="8" type="primary">xanQ</name>
    <name evidence="8" type="ORF">ERS852502_01225</name>
</gene>
<dbReference type="RefSeq" id="WP_055166584.1">
    <property type="nucleotide sequence ID" value="NZ_CZBX01000005.1"/>
</dbReference>
<dbReference type="PANTHER" id="PTHR42810:SF2">
    <property type="entry name" value="PURINE PERMEASE C1399.01C-RELATED"/>
    <property type="match status" value="1"/>
</dbReference>
<feature type="transmembrane region" description="Helical" evidence="7">
    <location>
        <begin position="447"/>
        <end position="471"/>
    </location>
</feature>
<evidence type="ECO:0000256" key="3">
    <source>
        <dbReference type="ARBA" id="ARBA00022448"/>
    </source>
</evidence>
<reference evidence="8 9" key="1">
    <citation type="submission" date="2015-09" db="EMBL/GenBank/DDBJ databases">
        <authorList>
            <consortium name="Pathogen Informatics"/>
        </authorList>
    </citation>
    <scope>NUCLEOTIDE SEQUENCE [LARGE SCALE GENOMIC DNA]</scope>
    <source>
        <strain evidence="8 9">2789STDY5834889</strain>
    </source>
</reference>
<dbReference type="Pfam" id="PF00860">
    <property type="entry name" value="Xan_ur_permease"/>
    <property type="match status" value="1"/>
</dbReference>
<accession>A0A173VW75</accession>
<keyword evidence="4 7" id="KW-0812">Transmembrane</keyword>
<comment type="similarity">
    <text evidence="2">Belongs to the nucleobase:cation symporter-2 (NCS2) (TC 2.A.40) family.</text>
</comment>
<evidence type="ECO:0000256" key="6">
    <source>
        <dbReference type="ARBA" id="ARBA00023136"/>
    </source>
</evidence>
<keyword evidence="3" id="KW-0813">Transport</keyword>
<evidence type="ECO:0000313" key="8">
    <source>
        <dbReference type="EMBL" id="CUQ85870.1"/>
    </source>
</evidence>
<dbReference type="GO" id="GO:0042907">
    <property type="term" value="F:xanthine transmembrane transporter activity"/>
    <property type="evidence" value="ECO:0007669"/>
    <property type="project" value="TreeGrafter"/>
</dbReference>
<evidence type="ECO:0000256" key="1">
    <source>
        <dbReference type="ARBA" id="ARBA00004141"/>
    </source>
</evidence>
<dbReference type="PANTHER" id="PTHR42810">
    <property type="entry name" value="PURINE PERMEASE C1399.01C-RELATED"/>
    <property type="match status" value="1"/>
</dbReference>
<feature type="transmembrane region" description="Helical" evidence="7">
    <location>
        <begin position="95"/>
        <end position="114"/>
    </location>
</feature>